<organism evidence="3 4">
    <name type="scientific">Enterococcus mundtii</name>
    <dbReference type="NCBI Taxonomy" id="53346"/>
    <lineage>
        <taxon>Bacteria</taxon>
        <taxon>Bacillati</taxon>
        <taxon>Bacillota</taxon>
        <taxon>Bacilli</taxon>
        <taxon>Lactobacillales</taxon>
        <taxon>Enterococcaceae</taxon>
        <taxon>Enterococcus</taxon>
    </lineage>
</organism>
<gene>
    <name evidence="3" type="ORF">BTN92_11615</name>
</gene>
<name>A0A1V2UEU5_ENTMU</name>
<proteinExistence type="predicted"/>
<dbReference type="EMBL" id="MSTR01000012">
    <property type="protein sequence ID" value="ONN41803.1"/>
    <property type="molecule type" value="Genomic_DNA"/>
</dbReference>
<reference evidence="3 4" key="1">
    <citation type="submission" date="2016-12" db="EMBL/GenBank/DDBJ databases">
        <authorList>
            <person name="Song W.-J."/>
            <person name="Kurnit D.M."/>
        </authorList>
    </citation>
    <scope>NUCLEOTIDE SEQUENCE [LARGE SCALE GENOMIC DNA]</scope>
    <source>
        <strain evidence="3 4">CGB1038-1_S1</strain>
    </source>
</reference>
<feature type="region of interest" description="Disordered" evidence="1">
    <location>
        <begin position="30"/>
        <end position="52"/>
    </location>
</feature>
<evidence type="ECO:0000259" key="2">
    <source>
        <dbReference type="Pfam" id="PF13731"/>
    </source>
</evidence>
<evidence type="ECO:0000313" key="4">
    <source>
        <dbReference type="Proteomes" id="UP000189299"/>
    </source>
</evidence>
<dbReference type="Proteomes" id="UP000189299">
    <property type="component" value="Unassembled WGS sequence"/>
</dbReference>
<sequence length="233" mass="25427">MKQVKNFLFMIVLLIGPLIMTEKIHAADQQSAQTNTEANVKAGDINANNDSPIVRPFDPNDITHYKGQLGFIYASHFDFGEIKLTGKDIDVRPINRVSANNGQTVPVNYSIETLDTRGTGSGWDLMVDLSGFHSTDPGDSHSLKGARLTLPVGQIATTEGLKPTGSVTPIPFSCTLDAEDQIDGQILLMAAANQGMGHWAEIWHPEQIHLKAPLSQYLGSYKAKLTWTLIDSI</sequence>
<accession>A0A1V2UEU5</accession>
<comment type="caution">
    <text evidence="3">The sequence shown here is derived from an EMBL/GenBank/DDBJ whole genome shotgun (WGS) entry which is preliminary data.</text>
</comment>
<evidence type="ECO:0000313" key="3">
    <source>
        <dbReference type="EMBL" id="ONN41803.1"/>
    </source>
</evidence>
<dbReference type="OrthoDB" id="2356942at2"/>
<feature type="domain" description="WxL" evidence="2">
    <location>
        <begin position="30"/>
        <end position="231"/>
    </location>
</feature>
<dbReference type="AlphaFoldDB" id="A0A1V2UEU5"/>
<dbReference type="Pfam" id="PF13731">
    <property type="entry name" value="WxL"/>
    <property type="match status" value="1"/>
</dbReference>
<dbReference type="RefSeq" id="WP_065763870.1">
    <property type="nucleotide sequence ID" value="NZ_CABMMO010000012.1"/>
</dbReference>
<protein>
    <recommendedName>
        <fullName evidence="2">WxL domain-containing protein</fullName>
    </recommendedName>
</protein>
<evidence type="ECO:0000256" key="1">
    <source>
        <dbReference type="SAM" id="MobiDB-lite"/>
    </source>
</evidence>
<dbReference type="InterPro" id="IPR027994">
    <property type="entry name" value="WxL_dom"/>
</dbReference>